<sequence length="95" mass="10651">MRGSAVVPSVSWDGQHIRWFSCTSFVRHYLQNQLTGYLNRNPPKTPANPLGVSHTNIPLGVIDVLGRNLEIIPLTCQIKCASNDGLLVIRWMFYG</sequence>
<dbReference type="Proteomes" id="UP001307889">
    <property type="component" value="Chromosome 4"/>
</dbReference>
<evidence type="ECO:0000313" key="2">
    <source>
        <dbReference type="Proteomes" id="UP001307889"/>
    </source>
</evidence>
<gene>
    <name evidence="1" type="ORF">NTJ_06629</name>
</gene>
<protein>
    <submittedName>
        <fullName evidence="1">Uncharacterized protein</fullName>
    </submittedName>
</protein>
<dbReference type="EMBL" id="AP028912">
    <property type="protein sequence ID" value="BES93820.1"/>
    <property type="molecule type" value="Genomic_DNA"/>
</dbReference>
<name>A0ABN7ANL6_9HEMI</name>
<accession>A0ABN7ANL6</accession>
<evidence type="ECO:0000313" key="1">
    <source>
        <dbReference type="EMBL" id="BES93820.1"/>
    </source>
</evidence>
<organism evidence="1 2">
    <name type="scientific">Nesidiocoris tenuis</name>
    <dbReference type="NCBI Taxonomy" id="355587"/>
    <lineage>
        <taxon>Eukaryota</taxon>
        <taxon>Metazoa</taxon>
        <taxon>Ecdysozoa</taxon>
        <taxon>Arthropoda</taxon>
        <taxon>Hexapoda</taxon>
        <taxon>Insecta</taxon>
        <taxon>Pterygota</taxon>
        <taxon>Neoptera</taxon>
        <taxon>Paraneoptera</taxon>
        <taxon>Hemiptera</taxon>
        <taxon>Heteroptera</taxon>
        <taxon>Panheteroptera</taxon>
        <taxon>Cimicomorpha</taxon>
        <taxon>Miridae</taxon>
        <taxon>Dicyphina</taxon>
        <taxon>Nesidiocoris</taxon>
    </lineage>
</organism>
<proteinExistence type="predicted"/>
<keyword evidence="2" id="KW-1185">Reference proteome</keyword>
<reference evidence="1 2" key="1">
    <citation type="submission" date="2023-09" db="EMBL/GenBank/DDBJ databases">
        <title>Nesidiocoris tenuis whole genome shotgun sequence.</title>
        <authorList>
            <person name="Shibata T."/>
            <person name="Shimoda M."/>
            <person name="Kobayashi T."/>
            <person name="Uehara T."/>
        </authorList>
    </citation>
    <scope>NUCLEOTIDE SEQUENCE [LARGE SCALE GENOMIC DNA]</scope>
    <source>
        <strain evidence="1 2">Japan</strain>
    </source>
</reference>